<feature type="non-terminal residue" evidence="3">
    <location>
        <position position="1"/>
    </location>
</feature>
<keyword evidence="2" id="KW-0732">Signal</keyword>
<feature type="compositionally biased region" description="Low complexity" evidence="1">
    <location>
        <begin position="175"/>
        <end position="196"/>
    </location>
</feature>
<reference evidence="3" key="1">
    <citation type="submission" date="2022-03" db="EMBL/GenBank/DDBJ databases">
        <authorList>
            <person name="Martin H S."/>
        </authorList>
    </citation>
    <scope>NUCLEOTIDE SEQUENCE</scope>
</reference>
<name>A0ABN8HY77_9NEOP</name>
<evidence type="ECO:0000256" key="1">
    <source>
        <dbReference type="SAM" id="MobiDB-lite"/>
    </source>
</evidence>
<protein>
    <submittedName>
        <fullName evidence="3">Uncharacterized protein</fullName>
    </submittedName>
</protein>
<accession>A0ABN8HY77</accession>
<feature type="chain" id="PRO_5047277736" evidence="2">
    <location>
        <begin position="23"/>
        <end position="444"/>
    </location>
</feature>
<proteinExistence type="predicted"/>
<sequence length="444" mass="46882">MKIVYRAMRLLVLVVVFRNVLCKDEFLNQNNVYMKELTSNEGQGSAINSYNSNVIPNNANSQSISSPEAEEEEASKQSENVNLHDSDYGASNQYAGVKYSRSQEEEESLVPITDSTHTHQIGAVIEQDDVPNENREASDSDVAAILLSSSNAGILHDHGQSGLSVPPPPPPPLNALPSSSYGAPSSFSPSSFPSGSLPSASFSGNGLIHGDLAAESLESHGAGFGATGDSGAILSAASLPGASAIGAPLGGPLLGPSGGSFGGPLGGPLSGSFVGGDAPPPGARAPVINEIHGLANSNGAPTQYRVRDEPYQVLREVTHRVPQPVPVPVVQNVQVPVPQPYPVQVPVVRNVPVPVVKIQHVKVDRPVPYPVEKIVKVPVERVVEVPVDHPVPVERVVEVPIVKLVKVPVHVVKTYPVPVVKTVHHKAHISHHHEHGHGHGWSLW</sequence>
<dbReference type="Proteomes" id="UP000837857">
    <property type="component" value="Chromosome 13"/>
</dbReference>
<evidence type="ECO:0000313" key="3">
    <source>
        <dbReference type="EMBL" id="CAH2041517.1"/>
    </source>
</evidence>
<keyword evidence="4" id="KW-1185">Reference proteome</keyword>
<dbReference type="EMBL" id="OW152825">
    <property type="protein sequence ID" value="CAH2041517.1"/>
    <property type="molecule type" value="Genomic_DNA"/>
</dbReference>
<feature type="signal peptide" evidence="2">
    <location>
        <begin position="1"/>
        <end position="22"/>
    </location>
</feature>
<feature type="region of interest" description="Disordered" evidence="1">
    <location>
        <begin position="42"/>
        <end position="88"/>
    </location>
</feature>
<evidence type="ECO:0000313" key="4">
    <source>
        <dbReference type="Proteomes" id="UP000837857"/>
    </source>
</evidence>
<evidence type="ECO:0000256" key="2">
    <source>
        <dbReference type="SAM" id="SignalP"/>
    </source>
</evidence>
<feature type="compositionally biased region" description="Polar residues" evidence="1">
    <location>
        <begin position="42"/>
        <end position="60"/>
    </location>
</feature>
<organism evidence="3 4">
    <name type="scientific">Iphiclides podalirius</name>
    <name type="common">scarce swallowtail</name>
    <dbReference type="NCBI Taxonomy" id="110791"/>
    <lineage>
        <taxon>Eukaryota</taxon>
        <taxon>Metazoa</taxon>
        <taxon>Ecdysozoa</taxon>
        <taxon>Arthropoda</taxon>
        <taxon>Hexapoda</taxon>
        <taxon>Insecta</taxon>
        <taxon>Pterygota</taxon>
        <taxon>Neoptera</taxon>
        <taxon>Endopterygota</taxon>
        <taxon>Lepidoptera</taxon>
        <taxon>Glossata</taxon>
        <taxon>Ditrysia</taxon>
        <taxon>Papilionoidea</taxon>
        <taxon>Papilionidae</taxon>
        <taxon>Papilioninae</taxon>
        <taxon>Iphiclides</taxon>
    </lineage>
</organism>
<feature type="region of interest" description="Disordered" evidence="1">
    <location>
        <begin position="157"/>
        <end position="196"/>
    </location>
</feature>
<gene>
    <name evidence="3" type="ORF">IPOD504_LOCUS3219</name>
</gene>
<feature type="compositionally biased region" description="Pro residues" evidence="1">
    <location>
        <begin position="165"/>
        <end position="174"/>
    </location>
</feature>